<organism evidence="1 2">
    <name type="scientific">Thelephora ganbajun</name>
    <name type="common">Ganba fungus</name>
    <dbReference type="NCBI Taxonomy" id="370292"/>
    <lineage>
        <taxon>Eukaryota</taxon>
        <taxon>Fungi</taxon>
        <taxon>Dikarya</taxon>
        <taxon>Basidiomycota</taxon>
        <taxon>Agaricomycotina</taxon>
        <taxon>Agaricomycetes</taxon>
        <taxon>Thelephorales</taxon>
        <taxon>Thelephoraceae</taxon>
        <taxon>Thelephora</taxon>
    </lineage>
</organism>
<keyword evidence="2" id="KW-1185">Reference proteome</keyword>
<proteinExistence type="predicted"/>
<accession>A0ACB6ZUP4</accession>
<name>A0ACB6ZUP4_THEGA</name>
<gene>
    <name evidence="1" type="ORF">BDM02DRAFT_3265514</name>
</gene>
<reference evidence="1" key="1">
    <citation type="submission" date="2019-10" db="EMBL/GenBank/DDBJ databases">
        <authorList>
            <consortium name="DOE Joint Genome Institute"/>
            <person name="Kuo A."/>
            <person name="Miyauchi S."/>
            <person name="Kiss E."/>
            <person name="Drula E."/>
            <person name="Kohler A."/>
            <person name="Sanchez-Garcia M."/>
            <person name="Andreopoulos B."/>
            <person name="Barry K.W."/>
            <person name="Bonito G."/>
            <person name="Buee M."/>
            <person name="Carver A."/>
            <person name="Chen C."/>
            <person name="Cichocki N."/>
            <person name="Clum A."/>
            <person name="Culley D."/>
            <person name="Crous P.W."/>
            <person name="Fauchery L."/>
            <person name="Girlanda M."/>
            <person name="Hayes R."/>
            <person name="Keri Z."/>
            <person name="Labutti K."/>
            <person name="Lipzen A."/>
            <person name="Lombard V."/>
            <person name="Magnuson J."/>
            <person name="Maillard F."/>
            <person name="Morin E."/>
            <person name="Murat C."/>
            <person name="Nolan M."/>
            <person name="Ohm R."/>
            <person name="Pangilinan J."/>
            <person name="Pereira M."/>
            <person name="Perotto S."/>
            <person name="Peter M."/>
            <person name="Riley R."/>
            <person name="Sitrit Y."/>
            <person name="Stielow B."/>
            <person name="Szollosi G."/>
            <person name="Zifcakova L."/>
            <person name="Stursova M."/>
            <person name="Spatafora J.W."/>
            <person name="Tedersoo L."/>
            <person name="Vaario L.-M."/>
            <person name="Yamada A."/>
            <person name="Yan M."/>
            <person name="Wang P."/>
            <person name="Xu J."/>
            <person name="Bruns T."/>
            <person name="Baldrian P."/>
            <person name="Vilgalys R."/>
            <person name="Henrissat B."/>
            <person name="Grigoriev I.V."/>
            <person name="Hibbett D."/>
            <person name="Nagy L.G."/>
            <person name="Martin F.M."/>
        </authorList>
    </citation>
    <scope>NUCLEOTIDE SEQUENCE</scope>
    <source>
        <strain evidence="1">P2</strain>
    </source>
</reference>
<evidence type="ECO:0000313" key="1">
    <source>
        <dbReference type="EMBL" id="KAF9653264.1"/>
    </source>
</evidence>
<evidence type="ECO:0000313" key="2">
    <source>
        <dbReference type="Proteomes" id="UP000886501"/>
    </source>
</evidence>
<reference evidence="1" key="2">
    <citation type="journal article" date="2020" name="Nat. Commun.">
        <title>Large-scale genome sequencing of mycorrhizal fungi provides insights into the early evolution of symbiotic traits.</title>
        <authorList>
            <person name="Miyauchi S."/>
            <person name="Kiss E."/>
            <person name="Kuo A."/>
            <person name="Drula E."/>
            <person name="Kohler A."/>
            <person name="Sanchez-Garcia M."/>
            <person name="Morin E."/>
            <person name="Andreopoulos B."/>
            <person name="Barry K.W."/>
            <person name="Bonito G."/>
            <person name="Buee M."/>
            <person name="Carver A."/>
            <person name="Chen C."/>
            <person name="Cichocki N."/>
            <person name="Clum A."/>
            <person name="Culley D."/>
            <person name="Crous P.W."/>
            <person name="Fauchery L."/>
            <person name="Girlanda M."/>
            <person name="Hayes R.D."/>
            <person name="Keri Z."/>
            <person name="LaButti K."/>
            <person name="Lipzen A."/>
            <person name="Lombard V."/>
            <person name="Magnuson J."/>
            <person name="Maillard F."/>
            <person name="Murat C."/>
            <person name="Nolan M."/>
            <person name="Ohm R.A."/>
            <person name="Pangilinan J."/>
            <person name="Pereira M.F."/>
            <person name="Perotto S."/>
            <person name="Peter M."/>
            <person name="Pfister S."/>
            <person name="Riley R."/>
            <person name="Sitrit Y."/>
            <person name="Stielow J.B."/>
            <person name="Szollosi G."/>
            <person name="Zifcakova L."/>
            <person name="Stursova M."/>
            <person name="Spatafora J.W."/>
            <person name="Tedersoo L."/>
            <person name="Vaario L.M."/>
            <person name="Yamada A."/>
            <person name="Yan M."/>
            <person name="Wang P."/>
            <person name="Xu J."/>
            <person name="Bruns T."/>
            <person name="Baldrian P."/>
            <person name="Vilgalys R."/>
            <person name="Dunand C."/>
            <person name="Henrissat B."/>
            <person name="Grigoriev I.V."/>
            <person name="Hibbett D."/>
            <person name="Nagy L.G."/>
            <person name="Martin F.M."/>
        </authorList>
    </citation>
    <scope>NUCLEOTIDE SEQUENCE</scope>
    <source>
        <strain evidence="1">P2</strain>
    </source>
</reference>
<sequence>MPPLQNRADHRLGNPTILFFSQLLARFGCTQKVVSPPPAGIRNATQIRATADSDVNLWLTPSITFPLLSTVRMPLPSLPLDVLLVVFRDLDVVDVVRIGMTCKDLYQVVQDRHVWIDQLEKLCQKNPALGFATPPLTSLPAQELKTFVTGRVKLCLRWDKGADEDGFVTKGLIELPGVCHLKLLPGGKSLLVIDNRGGVTLRNIRLGDGQVSLPIVASINPDQMVTARPGRSKLLTATSPCPILVHCQGNNVQILRIDRHKGYMSSETTFRLPDGYNFLHAHGQGRVVGFLIRRMPEPPRAVVVHLDYPGVIMESEVSPTCALGTGPVPYLWNICIPTERLMILYNSRQILGCKIPNFSTLSLGVNPTSATPMWNWSGLEWFKIRVSYMASEATYNPPSSQEFNLYYVCRRPNFKVITVTIPINTGDDSASEPIKLPAVKQRSTFVQNHARHPGEHSCQKGLHFDKACRSDGVRYLIAPLKDIASEGLRRALGVFVSYKELSRLSQAFEIDMDEATGRVVIWGRNKDASETKVFVGDLV</sequence>
<protein>
    <submittedName>
        <fullName evidence="1">Uncharacterized protein</fullName>
    </submittedName>
</protein>
<comment type="caution">
    <text evidence="1">The sequence shown here is derived from an EMBL/GenBank/DDBJ whole genome shotgun (WGS) entry which is preliminary data.</text>
</comment>
<dbReference type="EMBL" id="MU117964">
    <property type="protein sequence ID" value="KAF9653264.1"/>
    <property type="molecule type" value="Genomic_DNA"/>
</dbReference>
<dbReference type="Proteomes" id="UP000886501">
    <property type="component" value="Unassembled WGS sequence"/>
</dbReference>